<dbReference type="AlphaFoldDB" id="B5GYA4"/>
<dbReference type="PANTHER" id="PTHR42941">
    <property type="entry name" value="SLL1037 PROTEIN"/>
    <property type="match status" value="1"/>
</dbReference>
<organism evidence="2 3">
    <name type="scientific">Streptomyces clavuligerus</name>
    <dbReference type="NCBI Taxonomy" id="1901"/>
    <lineage>
        <taxon>Bacteria</taxon>
        <taxon>Bacillati</taxon>
        <taxon>Actinomycetota</taxon>
        <taxon>Actinomycetes</taxon>
        <taxon>Kitasatosporales</taxon>
        <taxon>Streptomycetaceae</taxon>
        <taxon>Streptomyces</taxon>
    </lineage>
</organism>
<keyword evidence="1" id="KW-0812">Transmembrane</keyword>
<dbReference type="SUPFAM" id="SSF53850">
    <property type="entry name" value="Periplasmic binding protein-like II"/>
    <property type="match status" value="1"/>
</dbReference>
<dbReference type="OrthoDB" id="5582316at2"/>
<accession>B5GYA4</accession>
<evidence type="ECO:0000313" key="2">
    <source>
        <dbReference type="EMBL" id="EFG09738.1"/>
    </source>
</evidence>
<name>B5GYA4_STRCL</name>
<dbReference type="GeneID" id="93728878"/>
<dbReference type="EMBL" id="CM000913">
    <property type="protein sequence ID" value="EFG09738.1"/>
    <property type="molecule type" value="Genomic_DNA"/>
</dbReference>
<keyword evidence="1" id="KW-0472">Membrane</keyword>
<feature type="transmembrane region" description="Helical" evidence="1">
    <location>
        <begin position="12"/>
        <end position="32"/>
    </location>
</feature>
<dbReference type="Pfam" id="PF16868">
    <property type="entry name" value="NMT1_3"/>
    <property type="match status" value="1"/>
</dbReference>
<proteinExistence type="predicted"/>
<dbReference type="InterPro" id="IPR011852">
    <property type="entry name" value="TRAP_TAXI"/>
</dbReference>
<dbReference type="PANTHER" id="PTHR42941:SF1">
    <property type="entry name" value="SLL1037 PROTEIN"/>
    <property type="match status" value="1"/>
</dbReference>
<keyword evidence="3" id="KW-1185">Reference proteome</keyword>
<keyword evidence="1" id="KW-1133">Transmembrane helix</keyword>
<gene>
    <name evidence="2" type="ORF">SCLAV_4666</name>
</gene>
<dbReference type="Proteomes" id="UP000002357">
    <property type="component" value="Chromosome"/>
</dbReference>
<reference evidence="2 3" key="1">
    <citation type="journal article" date="2010" name="Genome Biol. Evol.">
        <title>The sequence of a 1.8-mb bacterial linear plasmid reveals a rich evolutionary reservoir of secondary metabolic pathways.</title>
        <authorList>
            <person name="Medema M.H."/>
            <person name="Trefzer A."/>
            <person name="Kovalchuk A."/>
            <person name="van den Berg M."/>
            <person name="Mueller U."/>
            <person name="Heijne W."/>
            <person name="Wu L."/>
            <person name="Alam M.T."/>
            <person name="Ronning C.M."/>
            <person name="Nierman W.C."/>
            <person name="Bovenberg R.A.L."/>
            <person name="Breitling R."/>
            <person name="Takano E."/>
        </authorList>
    </citation>
    <scope>NUCLEOTIDE SEQUENCE [LARGE SCALE GENOMIC DNA]</scope>
    <source>
        <strain evidence="3">ATCC 27064 / DSM 738 / JCM 4710 / NBRC 13307 / NCIMB 12785 / NRRL 3585 / VKM Ac-602</strain>
    </source>
</reference>
<dbReference type="eggNOG" id="COG2358">
    <property type="taxonomic scope" value="Bacteria"/>
</dbReference>
<dbReference type="Gene3D" id="3.40.190.10">
    <property type="entry name" value="Periplasmic binding protein-like II"/>
    <property type="match status" value="2"/>
</dbReference>
<protein>
    <submittedName>
        <fullName evidence="2">Putative secreted protein</fullName>
    </submittedName>
</protein>
<dbReference type="RefSeq" id="WP_003956912.1">
    <property type="nucleotide sequence ID" value="NZ_CM000913.1"/>
</dbReference>
<sequence length="336" mass="36643">MFPAMTRIGRRRAAQAATALLIVSGLLLWWLFPLEDSGPRGTVTFSTGLKNGVYERYGDLLRDALRDDLPQVRVVLRNSEGSQQNIARVARGEADFTIATADAVAQYQRQNGPDADRLRGCARLYDDYVQLVVRADAKVGELGELRGRKVGVGQPGSGVRLIADRLLKAAGIDPADGIDPVHRGIDTLPGALERREVDAFFWSGGLPTGAIERLSQRVPIRLVPLPPELVDTVHDTSAPPNGPAGHYRQAVMPPDAYRKIPGGYSVPTMAVANLLVTTDRMDEDLVAGLTRTVIRSRDSIGTRVHPAQLVDLRTAIYTEPLALHTGAQRYYQSEKP</sequence>
<dbReference type="KEGG" id="sclf:BB341_05570"/>
<evidence type="ECO:0000256" key="1">
    <source>
        <dbReference type="SAM" id="Phobius"/>
    </source>
</evidence>
<dbReference type="STRING" id="1901.BB341_05570"/>
<evidence type="ECO:0000313" key="3">
    <source>
        <dbReference type="Proteomes" id="UP000002357"/>
    </source>
</evidence>
<dbReference type="NCBIfam" id="TIGR02122">
    <property type="entry name" value="TRAP_TAXI"/>
    <property type="match status" value="1"/>
</dbReference>